<sequence>MKISNPNMTELSAKAPADLGKVKYKQYGKYLGDFVVGETYEHPRGMTVTAGMIQDFSTTFLEANPLYLNLEYAKALGHPAIPASPMLVFNLLLSLGVQNDSEKAYANLGYYNVKFLKNVYPGDTITSFTKIIDKKERGEGKPGIVTINTLGNNQRGERVAQYMRKIMVPPAPAGYEPPKFIPSKVDVPPYADSVEIEIPDFDANKWPSTVTRPDTYYEDFNVGDIIVSPNGRTITDEHFAWTYRVGNTHPLHFDRLYSQGMSGAMSGDPITYGGLVFAWLMGLAGRDVSENALADLGYTEGYHTQPSKSGETVYCIHRVLAKEPVDGKLKAGAVQLQVIGLRDIKPKPAIEKYGADLFIKENDKKDLGKEKIPEKIFEIERRLLIRSRA</sequence>
<dbReference type="Pfam" id="PF19315">
    <property type="entry name" value="MC_hydratase"/>
    <property type="match status" value="1"/>
</dbReference>
<dbReference type="GO" id="GO:0016829">
    <property type="term" value="F:lyase activity"/>
    <property type="evidence" value="ECO:0007669"/>
    <property type="project" value="InterPro"/>
</dbReference>
<dbReference type="OrthoDB" id="9801625at2"/>
<dbReference type="InterPro" id="IPR029069">
    <property type="entry name" value="HotDog_dom_sf"/>
</dbReference>
<evidence type="ECO:0000313" key="1">
    <source>
        <dbReference type="EMBL" id="AFM12784.1"/>
    </source>
</evidence>
<dbReference type="HOGENOM" id="CLU_699716_0_0_12"/>
<dbReference type="InterPro" id="IPR048274">
    <property type="entry name" value="MC_hydratase"/>
</dbReference>
<evidence type="ECO:0000313" key="2">
    <source>
        <dbReference type="Proteomes" id="UP000006048"/>
    </source>
</evidence>
<dbReference type="RefSeq" id="WP_014803290.1">
    <property type="nucleotide sequence ID" value="NC_018020.1"/>
</dbReference>
<proteinExistence type="predicted"/>
<accession>I4B677</accession>
<name>I4B677_TURPD</name>
<dbReference type="PANTHER" id="PTHR43664:SF1">
    <property type="entry name" value="BETA-METHYLMALYL-COA DEHYDRATASE"/>
    <property type="match status" value="1"/>
</dbReference>
<dbReference type="PANTHER" id="PTHR43664">
    <property type="entry name" value="MONOAMINE OXIDASE-RELATED"/>
    <property type="match status" value="1"/>
</dbReference>
<dbReference type="KEGG" id="tpx:Turpa_2138"/>
<dbReference type="PATRIC" id="fig|869212.3.peg.2148"/>
<organism evidence="1 2">
    <name type="scientific">Turneriella parva (strain ATCC BAA-1111 / DSM 21527 / NCTC 11395 / H)</name>
    <name type="common">Leptospira parva</name>
    <dbReference type="NCBI Taxonomy" id="869212"/>
    <lineage>
        <taxon>Bacteria</taxon>
        <taxon>Pseudomonadati</taxon>
        <taxon>Spirochaetota</taxon>
        <taxon>Spirochaetia</taxon>
        <taxon>Leptospirales</taxon>
        <taxon>Leptospiraceae</taxon>
        <taxon>Turneriella</taxon>
    </lineage>
</organism>
<dbReference type="CDD" id="cd03451">
    <property type="entry name" value="FkbR2"/>
    <property type="match status" value="1"/>
</dbReference>
<dbReference type="STRING" id="869212.Turpa_2138"/>
<dbReference type="AlphaFoldDB" id="I4B677"/>
<dbReference type="EMBL" id="CP002959">
    <property type="protein sequence ID" value="AFM12784.1"/>
    <property type="molecule type" value="Genomic_DNA"/>
</dbReference>
<reference evidence="1 2" key="1">
    <citation type="submission" date="2012-06" db="EMBL/GenBank/DDBJ databases">
        <title>The complete chromosome of genome of Turneriella parva DSM 21527.</title>
        <authorList>
            <consortium name="US DOE Joint Genome Institute (JGI-PGF)"/>
            <person name="Lucas S."/>
            <person name="Han J."/>
            <person name="Lapidus A."/>
            <person name="Bruce D."/>
            <person name="Goodwin L."/>
            <person name="Pitluck S."/>
            <person name="Peters L."/>
            <person name="Kyrpides N."/>
            <person name="Mavromatis K."/>
            <person name="Ivanova N."/>
            <person name="Mikhailova N."/>
            <person name="Chertkov O."/>
            <person name="Detter J.C."/>
            <person name="Tapia R."/>
            <person name="Han C."/>
            <person name="Land M."/>
            <person name="Hauser L."/>
            <person name="Markowitz V."/>
            <person name="Cheng J.-F."/>
            <person name="Hugenholtz P."/>
            <person name="Woyke T."/>
            <person name="Wu D."/>
            <person name="Gronow S."/>
            <person name="Wellnitz S."/>
            <person name="Brambilla E."/>
            <person name="Klenk H.-P."/>
            <person name="Eisen J.A."/>
        </authorList>
    </citation>
    <scope>NUCLEOTIDE SEQUENCE [LARGE SCALE GENOMIC DNA]</scope>
    <source>
        <strain evidence="2">ATCC BAA-1111 / DSM 21527 / NCTC 11395 / H</strain>
    </source>
</reference>
<protein>
    <submittedName>
        <fullName evidence="1">MaoC domain protein dehydratase</fullName>
    </submittedName>
</protein>
<dbReference type="SUPFAM" id="SSF54637">
    <property type="entry name" value="Thioesterase/thiol ester dehydrase-isomerase"/>
    <property type="match status" value="2"/>
</dbReference>
<keyword evidence="2" id="KW-1185">Reference proteome</keyword>
<dbReference type="Proteomes" id="UP000006048">
    <property type="component" value="Chromosome"/>
</dbReference>
<dbReference type="InterPro" id="IPR052342">
    <property type="entry name" value="MCH/BMMD"/>
</dbReference>
<dbReference type="Gene3D" id="3.10.129.10">
    <property type="entry name" value="Hotdog Thioesterase"/>
    <property type="match status" value="1"/>
</dbReference>
<gene>
    <name evidence="1" type="ordered locus">Turpa_2138</name>
</gene>